<dbReference type="GO" id="GO:0006541">
    <property type="term" value="P:glutamine metabolic process"/>
    <property type="evidence" value="ECO:0007669"/>
    <property type="project" value="InterPro"/>
</dbReference>
<feature type="region of interest" description="CPSase" evidence="8">
    <location>
        <begin position="1"/>
        <end position="183"/>
    </location>
</feature>
<accession>A0AAE3M2X1</accession>
<feature type="binding site" evidence="8">
    <location>
        <position position="261"/>
    </location>
    <ligand>
        <name>L-glutamine</name>
        <dbReference type="ChEBI" id="CHEBI:58359"/>
    </ligand>
</feature>
<comment type="catalytic activity">
    <reaction evidence="8">
        <text>L-glutamine + H2O = L-glutamate + NH4(+)</text>
        <dbReference type="Rhea" id="RHEA:15889"/>
        <dbReference type="ChEBI" id="CHEBI:15377"/>
        <dbReference type="ChEBI" id="CHEBI:28938"/>
        <dbReference type="ChEBI" id="CHEBI:29985"/>
        <dbReference type="ChEBI" id="CHEBI:58359"/>
    </reaction>
</comment>
<protein>
    <recommendedName>
        <fullName evidence="8">Carbamoyl phosphate synthase small chain</fullName>
        <ecNumber evidence="8">6.3.5.5</ecNumber>
    </recommendedName>
    <alternativeName>
        <fullName evidence="8">Carbamoyl phosphate synthetase glutamine chain</fullName>
    </alternativeName>
</protein>
<feature type="binding site" evidence="8">
    <location>
        <position position="229"/>
    </location>
    <ligand>
        <name>L-glutamine</name>
        <dbReference type="ChEBI" id="CHEBI:58359"/>
    </ligand>
</feature>
<dbReference type="PANTHER" id="PTHR43418">
    <property type="entry name" value="MULTIFUNCTIONAL TRYPTOPHAN BIOSYNTHESIS PROTEIN-RELATED"/>
    <property type="match status" value="1"/>
</dbReference>
<feature type="domain" description="Carbamoyl-phosphate synthase small subunit N-terminal" evidence="9">
    <location>
        <begin position="11"/>
        <end position="150"/>
    </location>
</feature>
<dbReference type="EMBL" id="JAPDPJ010000010">
    <property type="protein sequence ID" value="MCW3786113.1"/>
    <property type="molecule type" value="Genomic_DNA"/>
</dbReference>
<dbReference type="PRINTS" id="PR00097">
    <property type="entry name" value="ANTSNTHASEII"/>
</dbReference>
<feature type="binding site" evidence="8">
    <location>
        <position position="231"/>
    </location>
    <ligand>
        <name>L-glutamine</name>
        <dbReference type="ChEBI" id="CHEBI:58359"/>
    </ligand>
</feature>
<dbReference type="SMART" id="SM01097">
    <property type="entry name" value="CPSase_sm_chain"/>
    <property type="match status" value="1"/>
</dbReference>
<dbReference type="Proteomes" id="UP001209229">
    <property type="component" value="Unassembled WGS sequence"/>
</dbReference>
<comment type="subunit">
    <text evidence="8">Composed of two chains; the small (or glutamine) chain promotes the hydrolysis of glutamine to ammonia, which is used by the large (or ammonia) chain to synthesize carbamoyl phosphate. Tetramer of heterodimers (alpha,beta)4.</text>
</comment>
<comment type="caution">
    <text evidence="10">The sequence shown here is derived from an EMBL/GenBank/DDBJ whole genome shotgun (WGS) entry which is preliminary data.</text>
</comment>
<dbReference type="RefSeq" id="WP_301189683.1">
    <property type="nucleotide sequence ID" value="NZ_JAPDPJ010000010.1"/>
</dbReference>
<dbReference type="InterPro" id="IPR017926">
    <property type="entry name" value="GATASE"/>
</dbReference>
<dbReference type="HAMAP" id="MF_01209">
    <property type="entry name" value="CPSase_S_chain"/>
    <property type="match status" value="1"/>
</dbReference>
<evidence type="ECO:0000259" key="9">
    <source>
        <dbReference type="SMART" id="SM01097"/>
    </source>
</evidence>
<dbReference type="InterPro" id="IPR035686">
    <property type="entry name" value="CPSase_GATase1"/>
</dbReference>
<dbReference type="InterPro" id="IPR036480">
    <property type="entry name" value="CarbP_synth_ssu_N_sf"/>
</dbReference>
<keyword evidence="8" id="KW-0055">Arginine biosynthesis</keyword>
<dbReference type="InterPro" id="IPR029062">
    <property type="entry name" value="Class_I_gatase-like"/>
</dbReference>
<keyword evidence="5 8" id="KW-0067">ATP-binding</keyword>
<feature type="binding site" evidence="8">
    <location>
        <position position="299"/>
    </location>
    <ligand>
        <name>L-glutamine</name>
        <dbReference type="ChEBI" id="CHEBI:58359"/>
    </ligand>
</feature>
<evidence type="ECO:0000256" key="6">
    <source>
        <dbReference type="ARBA" id="ARBA00022962"/>
    </source>
</evidence>
<dbReference type="PROSITE" id="PS51273">
    <property type="entry name" value="GATASE_TYPE_1"/>
    <property type="match status" value="1"/>
</dbReference>
<dbReference type="InterPro" id="IPR050472">
    <property type="entry name" value="Anth_synth/Amidotransfase"/>
</dbReference>
<organism evidence="10 11">
    <name type="scientific">Plebeiibacterium sediminum</name>
    <dbReference type="NCBI Taxonomy" id="2992112"/>
    <lineage>
        <taxon>Bacteria</taxon>
        <taxon>Pseudomonadati</taxon>
        <taxon>Bacteroidota</taxon>
        <taxon>Bacteroidia</taxon>
        <taxon>Marinilabiliales</taxon>
        <taxon>Marinilabiliaceae</taxon>
        <taxon>Plebeiibacterium</taxon>
    </lineage>
</organism>
<evidence type="ECO:0000256" key="5">
    <source>
        <dbReference type="ARBA" id="ARBA00022840"/>
    </source>
</evidence>
<keyword evidence="11" id="KW-1185">Reference proteome</keyword>
<dbReference type="FunFam" id="3.50.30.20:FF:000002">
    <property type="entry name" value="Carbamoyl-phosphate synthase 1, mitochondrial"/>
    <property type="match status" value="1"/>
</dbReference>
<feature type="active site" evidence="8">
    <location>
        <position position="343"/>
    </location>
</feature>
<keyword evidence="4 8" id="KW-0547">Nucleotide-binding</keyword>
<evidence type="ECO:0000256" key="8">
    <source>
        <dbReference type="HAMAP-Rule" id="MF_01209"/>
    </source>
</evidence>
<comment type="similarity">
    <text evidence="2 8">Belongs to the CarA family.</text>
</comment>
<dbReference type="GO" id="GO:0004088">
    <property type="term" value="F:carbamoyl-phosphate synthase (glutamine-hydrolyzing) activity"/>
    <property type="evidence" value="ECO:0007669"/>
    <property type="project" value="UniProtKB-UniRule"/>
</dbReference>
<feature type="active site" evidence="8">
    <location>
        <position position="341"/>
    </location>
</feature>
<dbReference type="InterPro" id="IPR002474">
    <property type="entry name" value="CarbamoylP_synth_ssu_N"/>
</dbReference>
<evidence type="ECO:0000313" key="10">
    <source>
        <dbReference type="EMBL" id="MCW3786113.1"/>
    </source>
</evidence>
<feature type="active site" description="Nucleophile" evidence="8">
    <location>
        <position position="257"/>
    </location>
</feature>
<dbReference type="CDD" id="cd01744">
    <property type="entry name" value="GATase1_CPSase"/>
    <property type="match status" value="1"/>
</dbReference>
<evidence type="ECO:0000256" key="1">
    <source>
        <dbReference type="ARBA" id="ARBA00005077"/>
    </source>
</evidence>
<dbReference type="GO" id="GO:0044205">
    <property type="term" value="P:'de novo' UMP biosynthetic process"/>
    <property type="evidence" value="ECO:0007669"/>
    <property type="project" value="UniProtKB-UniRule"/>
</dbReference>
<gene>
    <name evidence="8 10" type="primary">carA</name>
    <name evidence="10" type="ORF">OM075_06510</name>
</gene>
<dbReference type="Gene3D" id="3.40.50.880">
    <property type="match status" value="1"/>
</dbReference>
<dbReference type="EC" id="6.3.5.5" evidence="8"/>
<dbReference type="NCBIfam" id="TIGR01368">
    <property type="entry name" value="CPSaseIIsmall"/>
    <property type="match status" value="1"/>
</dbReference>
<proteinExistence type="inferred from homology"/>
<dbReference type="PRINTS" id="PR00099">
    <property type="entry name" value="CPSGATASE"/>
</dbReference>
<evidence type="ECO:0000256" key="3">
    <source>
        <dbReference type="ARBA" id="ARBA00022598"/>
    </source>
</evidence>
<keyword evidence="3 8" id="KW-0436">Ligase</keyword>
<dbReference type="PANTHER" id="PTHR43418:SF7">
    <property type="entry name" value="CARBAMOYL-PHOSPHATE SYNTHASE SMALL CHAIN"/>
    <property type="match status" value="1"/>
</dbReference>
<comment type="pathway">
    <text evidence="8">Pyrimidine metabolism; UMP biosynthesis via de novo pathway; (S)-dihydroorotate from bicarbonate: step 1/3.</text>
</comment>
<comment type="function">
    <text evidence="8">Small subunit of the glutamine-dependent carbamoyl phosphate synthetase (CPSase). CPSase catalyzes the formation of carbamoyl phosphate from the ammonia moiety of glutamine, carbonate, and phosphate donated by ATP, constituting the first step of 2 biosynthetic pathways, one leading to arginine and/or urea and the other to pyrimidine nucleotides. The small subunit (glutamine amidotransferase) binds and cleaves glutamine to supply the large subunit with the substrate ammonia.</text>
</comment>
<keyword evidence="6 8" id="KW-0315">Glutamine amidotransferase</keyword>
<dbReference type="PRINTS" id="PR00096">
    <property type="entry name" value="GATASE"/>
</dbReference>
<dbReference type="Pfam" id="PF00988">
    <property type="entry name" value="CPSase_sm_chain"/>
    <property type="match status" value="1"/>
</dbReference>
<dbReference type="GO" id="GO:0005524">
    <property type="term" value="F:ATP binding"/>
    <property type="evidence" value="ECO:0007669"/>
    <property type="project" value="UniProtKB-UniRule"/>
</dbReference>
<dbReference type="Gene3D" id="3.50.30.20">
    <property type="entry name" value="Carbamoyl-phosphate synthase small subunit, N-terminal domain"/>
    <property type="match status" value="1"/>
</dbReference>
<dbReference type="SUPFAM" id="SSF52021">
    <property type="entry name" value="Carbamoyl phosphate synthetase, small subunit N-terminal domain"/>
    <property type="match status" value="1"/>
</dbReference>
<reference evidence="10" key="1">
    <citation type="submission" date="2022-10" db="EMBL/GenBank/DDBJ databases">
        <authorList>
            <person name="Yu W.X."/>
        </authorList>
    </citation>
    <scope>NUCLEOTIDE SEQUENCE</scope>
    <source>
        <strain evidence="10">AAT</strain>
    </source>
</reference>
<evidence type="ECO:0000256" key="4">
    <source>
        <dbReference type="ARBA" id="ARBA00022741"/>
    </source>
</evidence>
<evidence type="ECO:0000313" key="11">
    <source>
        <dbReference type="Proteomes" id="UP001209229"/>
    </source>
</evidence>
<evidence type="ECO:0000256" key="2">
    <source>
        <dbReference type="ARBA" id="ARBA00007800"/>
    </source>
</evidence>
<comment type="pathway">
    <text evidence="1 8">Amino-acid biosynthesis; L-arginine biosynthesis; carbamoyl phosphate from bicarbonate: step 1/1.</text>
</comment>
<dbReference type="AlphaFoldDB" id="A0AAE3M2X1"/>
<comment type="catalytic activity">
    <reaction evidence="7 8">
        <text>hydrogencarbonate + L-glutamine + 2 ATP + H2O = carbamoyl phosphate + L-glutamate + 2 ADP + phosphate + 2 H(+)</text>
        <dbReference type="Rhea" id="RHEA:18633"/>
        <dbReference type="ChEBI" id="CHEBI:15377"/>
        <dbReference type="ChEBI" id="CHEBI:15378"/>
        <dbReference type="ChEBI" id="CHEBI:17544"/>
        <dbReference type="ChEBI" id="CHEBI:29985"/>
        <dbReference type="ChEBI" id="CHEBI:30616"/>
        <dbReference type="ChEBI" id="CHEBI:43474"/>
        <dbReference type="ChEBI" id="CHEBI:58228"/>
        <dbReference type="ChEBI" id="CHEBI:58359"/>
        <dbReference type="ChEBI" id="CHEBI:456216"/>
        <dbReference type="EC" id="6.3.5.5"/>
    </reaction>
</comment>
<dbReference type="GO" id="GO:0006526">
    <property type="term" value="P:L-arginine biosynthetic process"/>
    <property type="evidence" value="ECO:0007669"/>
    <property type="project" value="UniProtKB-UniRule"/>
</dbReference>
<dbReference type="SUPFAM" id="SSF52317">
    <property type="entry name" value="Class I glutamine amidotransferase-like"/>
    <property type="match status" value="1"/>
</dbReference>
<sequence length="367" mass="41123">MDYLDIMPEVKGIKLVLEDGTIFEGKSFGYHKSVAGEVVFNTAMTGYPESLTDPSYKGQILVSTYPLIGNYGVPKDDKDENGIPLFYESDQIHISGLIISDYSFEYSHWNAKNSLREWLIQNEVPGIFDIDTRALTKVLREKGSMLGKILIDDEDIEQYDPNTDNLVAQVSTKEKKVFGNGKHKVVLVDTGAKYNILRCLLKRDTTVTVVPWDYDFTQEDYDGIMLSNGPGNPEVCATTVENIKKAIEIGKPIFGICLGNQLLGIASGGSTYKLKYGHRAHNHPVIKVGTNNCHITSQNHGFALDNESLKNDWAPLFVNVNDNSNEGIYHKTKPFFSTQFHPEASSGPTDTEFLFDDFIQLIENYKK</sequence>
<keyword evidence="8" id="KW-0028">Amino-acid biosynthesis</keyword>
<feature type="binding site" evidence="8">
    <location>
        <position position="55"/>
    </location>
    <ligand>
        <name>L-glutamine</name>
        <dbReference type="ChEBI" id="CHEBI:58359"/>
    </ligand>
</feature>
<dbReference type="GO" id="GO:0006207">
    <property type="term" value="P:'de novo' pyrimidine nucleobase biosynthetic process"/>
    <property type="evidence" value="ECO:0007669"/>
    <property type="project" value="InterPro"/>
</dbReference>
<name>A0AAE3M2X1_9BACT</name>
<dbReference type="Pfam" id="PF00117">
    <property type="entry name" value="GATase"/>
    <property type="match status" value="1"/>
</dbReference>
<dbReference type="NCBIfam" id="NF009475">
    <property type="entry name" value="PRK12838.1"/>
    <property type="match status" value="1"/>
</dbReference>
<feature type="binding site" evidence="8">
    <location>
        <position position="302"/>
    </location>
    <ligand>
        <name>L-glutamine</name>
        <dbReference type="ChEBI" id="CHEBI:58359"/>
    </ligand>
</feature>
<feature type="binding site" evidence="8">
    <location>
        <position position="258"/>
    </location>
    <ligand>
        <name>L-glutamine</name>
        <dbReference type="ChEBI" id="CHEBI:58359"/>
    </ligand>
</feature>
<dbReference type="InterPro" id="IPR006274">
    <property type="entry name" value="CarbamoylP_synth_ssu"/>
</dbReference>
<keyword evidence="8" id="KW-0665">Pyrimidine biosynthesis</keyword>
<evidence type="ECO:0000256" key="7">
    <source>
        <dbReference type="ARBA" id="ARBA00048816"/>
    </source>
</evidence>
<feature type="binding site" evidence="8">
    <location>
        <position position="301"/>
    </location>
    <ligand>
        <name>L-glutamine</name>
        <dbReference type="ChEBI" id="CHEBI:58359"/>
    </ligand>
</feature>